<dbReference type="InterPro" id="IPR036013">
    <property type="entry name" value="Band_7/SPFH_dom_sf"/>
</dbReference>
<proteinExistence type="inferred from homology"/>
<evidence type="ECO:0000256" key="3">
    <source>
        <dbReference type="ARBA" id="ARBA00023128"/>
    </source>
</evidence>
<dbReference type="PANTHER" id="PTHR43327">
    <property type="entry name" value="STOMATIN-LIKE PROTEIN 2, MITOCHONDRIAL"/>
    <property type="match status" value="1"/>
</dbReference>
<dbReference type="Pfam" id="PF01145">
    <property type="entry name" value="Band_7"/>
    <property type="match status" value="1"/>
</dbReference>
<dbReference type="SUPFAM" id="SSF117892">
    <property type="entry name" value="Band 7/SPFH domain"/>
    <property type="match status" value="1"/>
</dbReference>
<evidence type="ECO:0000313" key="6">
    <source>
        <dbReference type="Proteomes" id="UP001457282"/>
    </source>
</evidence>
<gene>
    <name evidence="5" type="ORF">M0R45_038382</name>
</gene>
<dbReference type="Gene3D" id="3.30.479.30">
    <property type="entry name" value="Band 7 domain"/>
    <property type="match status" value="1"/>
</dbReference>
<dbReference type="InterPro" id="IPR050710">
    <property type="entry name" value="Band7/mec-2_domain"/>
</dbReference>
<evidence type="ECO:0000313" key="5">
    <source>
        <dbReference type="EMBL" id="KAK9914613.1"/>
    </source>
</evidence>
<evidence type="ECO:0000256" key="2">
    <source>
        <dbReference type="ARBA" id="ARBA00008164"/>
    </source>
</evidence>
<dbReference type="AlphaFoldDB" id="A0AAW1W540"/>
<dbReference type="InterPro" id="IPR001107">
    <property type="entry name" value="Band_7"/>
</dbReference>
<dbReference type="Proteomes" id="UP001457282">
    <property type="component" value="Unassembled WGS sequence"/>
</dbReference>
<sequence>MNRLFKLNELRSLSHYSQSAGGLRTITTCSSLIGKHSIVSSSHSSLVPSHSVRNFRSSSRSKYEIAPPINWGIRIVPEKRAFVIHRFGKYHRTLDSGIHFLIPIVDKIAFVHSLKEVVVDMPNQSVFTKDNVRIEIEGAIYLKVEDYKRASYGSEHPFDASITLAQDITRSVIANLSLDKTLSERENLNDRIVRELNDSCKQEYGLKCIRCVIKKITPPEKVKESMELQADAERKKRVKILDSEGEKEAAINKAEGEREAAFLAAEGELARADATSKGLALVSQSLKEIGGLEAASLKVAEQYVDAFGNRIRILS</sequence>
<reference evidence="5 6" key="1">
    <citation type="journal article" date="2023" name="G3 (Bethesda)">
        <title>A chromosome-length genome assembly and annotation of blackberry (Rubus argutus, cv. 'Hillquist').</title>
        <authorList>
            <person name="Bruna T."/>
            <person name="Aryal R."/>
            <person name="Dudchenko O."/>
            <person name="Sargent D.J."/>
            <person name="Mead D."/>
            <person name="Buti M."/>
            <person name="Cavallini A."/>
            <person name="Hytonen T."/>
            <person name="Andres J."/>
            <person name="Pham M."/>
            <person name="Weisz D."/>
            <person name="Mascagni F."/>
            <person name="Usai G."/>
            <person name="Natali L."/>
            <person name="Bassil N."/>
            <person name="Fernandez G.E."/>
            <person name="Lomsadze A."/>
            <person name="Armour M."/>
            <person name="Olukolu B."/>
            <person name="Poorten T."/>
            <person name="Britton C."/>
            <person name="Davik J."/>
            <person name="Ashrafi H."/>
            <person name="Aiden E.L."/>
            <person name="Borodovsky M."/>
            <person name="Worthington M."/>
        </authorList>
    </citation>
    <scope>NUCLEOTIDE SEQUENCE [LARGE SCALE GENOMIC DNA]</scope>
    <source>
        <strain evidence="5">PI 553951</strain>
    </source>
</reference>
<organism evidence="5 6">
    <name type="scientific">Rubus argutus</name>
    <name type="common">Southern blackberry</name>
    <dbReference type="NCBI Taxonomy" id="59490"/>
    <lineage>
        <taxon>Eukaryota</taxon>
        <taxon>Viridiplantae</taxon>
        <taxon>Streptophyta</taxon>
        <taxon>Embryophyta</taxon>
        <taxon>Tracheophyta</taxon>
        <taxon>Spermatophyta</taxon>
        <taxon>Magnoliopsida</taxon>
        <taxon>eudicotyledons</taxon>
        <taxon>Gunneridae</taxon>
        <taxon>Pentapetalae</taxon>
        <taxon>rosids</taxon>
        <taxon>fabids</taxon>
        <taxon>Rosales</taxon>
        <taxon>Rosaceae</taxon>
        <taxon>Rosoideae</taxon>
        <taxon>Rosoideae incertae sedis</taxon>
        <taxon>Rubus</taxon>
    </lineage>
</organism>
<keyword evidence="3" id="KW-0496">Mitochondrion</keyword>
<feature type="domain" description="Band 7" evidence="4">
    <location>
        <begin position="71"/>
        <end position="230"/>
    </location>
</feature>
<dbReference type="Pfam" id="PF16200">
    <property type="entry name" value="Band_7_C"/>
    <property type="match status" value="1"/>
</dbReference>
<comment type="caution">
    <text evidence="5">The sequence shown here is derived from an EMBL/GenBank/DDBJ whole genome shotgun (WGS) entry which is preliminary data.</text>
</comment>
<dbReference type="InterPro" id="IPR001972">
    <property type="entry name" value="Stomatin_HflK_fam"/>
</dbReference>
<dbReference type="SMART" id="SM00244">
    <property type="entry name" value="PHB"/>
    <property type="match status" value="1"/>
</dbReference>
<accession>A0AAW1W540</accession>
<dbReference type="EMBL" id="JBEDUW010000007">
    <property type="protein sequence ID" value="KAK9914613.1"/>
    <property type="molecule type" value="Genomic_DNA"/>
</dbReference>
<name>A0AAW1W540_RUBAR</name>
<protein>
    <recommendedName>
        <fullName evidence="4">Band 7 domain-containing protein</fullName>
    </recommendedName>
</protein>
<dbReference type="CDD" id="cd08829">
    <property type="entry name" value="SPFH_paraslipin"/>
    <property type="match status" value="1"/>
</dbReference>
<keyword evidence="6" id="KW-1185">Reference proteome</keyword>
<dbReference type="PRINTS" id="PR00721">
    <property type="entry name" value="STOMATIN"/>
</dbReference>
<comment type="similarity">
    <text evidence="2">Belongs to the band 7/mec-2 family.</text>
</comment>
<comment type="subcellular location">
    <subcellularLocation>
        <location evidence="1">Mitochondrion</location>
    </subcellularLocation>
</comment>
<evidence type="ECO:0000256" key="1">
    <source>
        <dbReference type="ARBA" id="ARBA00004173"/>
    </source>
</evidence>
<evidence type="ECO:0000259" key="4">
    <source>
        <dbReference type="SMART" id="SM00244"/>
    </source>
</evidence>
<dbReference type="GO" id="GO:0005739">
    <property type="term" value="C:mitochondrion"/>
    <property type="evidence" value="ECO:0007669"/>
    <property type="project" value="UniProtKB-SubCell"/>
</dbReference>
<dbReference type="InterPro" id="IPR032435">
    <property type="entry name" value="STML2-like_C"/>
</dbReference>
<dbReference type="GO" id="GO:0016020">
    <property type="term" value="C:membrane"/>
    <property type="evidence" value="ECO:0007669"/>
    <property type="project" value="InterPro"/>
</dbReference>
<dbReference type="PANTHER" id="PTHR43327:SF10">
    <property type="entry name" value="STOMATIN-LIKE PROTEIN 2, MITOCHONDRIAL"/>
    <property type="match status" value="1"/>
</dbReference>
<dbReference type="GO" id="GO:0007005">
    <property type="term" value="P:mitochondrion organization"/>
    <property type="evidence" value="ECO:0007669"/>
    <property type="project" value="TreeGrafter"/>
</dbReference>